<evidence type="ECO:0000256" key="1">
    <source>
        <dbReference type="ARBA" id="ARBA00004202"/>
    </source>
</evidence>
<name>A0A7C1E9S1_9CREN</name>
<dbReference type="InterPro" id="IPR017871">
    <property type="entry name" value="ABC_transporter-like_CS"/>
</dbReference>
<evidence type="ECO:0000256" key="4">
    <source>
        <dbReference type="ARBA" id="ARBA00022475"/>
    </source>
</evidence>
<proteinExistence type="inferred from homology"/>
<dbReference type="SMART" id="SM00382">
    <property type="entry name" value="AAA"/>
    <property type="match status" value="1"/>
</dbReference>
<dbReference type="GO" id="GO:0016887">
    <property type="term" value="F:ATP hydrolysis activity"/>
    <property type="evidence" value="ECO:0007669"/>
    <property type="project" value="InterPro"/>
</dbReference>
<dbReference type="Gene3D" id="3.40.50.300">
    <property type="entry name" value="P-loop containing nucleotide triphosphate hydrolases"/>
    <property type="match status" value="1"/>
</dbReference>
<evidence type="ECO:0000313" key="9">
    <source>
        <dbReference type="EMBL" id="HDS11038.1"/>
    </source>
</evidence>
<comment type="subcellular location">
    <subcellularLocation>
        <location evidence="1">Cell membrane</location>
        <topology evidence="1">Peripheral membrane protein</topology>
    </subcellularLocation>
</comment>
<dbReference type="InterPro" id="IPR003593">
    <property type="entry name" value="AAA+_ATPase"/>
</dbReference>
<dbReference type="InterPro" id="IPR027417">
    <property type="entry name" value="P-loop_NTPase"/>
</dbReference>
<dbReference type="Pfam" id="PF00005">
    <property type="entry name" value="ABC_tran"/>
    <property type="match status" value="1"/>
</dbReference>
<keyword evidence="5" id="KW-0547">Nucleotide-binding</keyword>
<keyword evidence="7" id="KW-0472">Membrane</keyword>
<dbReference type="PANTHER" id="PTHR43166">
    <property type="entry name" value="AMINO ACID IMPORT ATP-BINDING PROTEIN"/>
    <property type="match status" value="1"/>
</dbReference>
<sequence>MNDKLRVENLVKIIDKRKVLDEVTFRVKEGETLSIIGPNGAGKSTLLKCIDLLVMPDSGRIFFNDIEITSAKNIEKIRTKIGFVFQESSLFTHMKIIDNVLIGPLKVKKMERMEAERIARYALEQVGLEKEKWSKYPLQLSGGERQRAAIARALAMEPELILYDEPTSNLDPLGAYDVFKTIEKLSRIGITSIIATHDPRVIYKVSRRVILLFNGKVVAELTPQEISVKKNSFENPVIRMFLESLSLPPSNGLG</sequence>
<evidence type="ECO:0000256" key="6">
    <source>
        <dbReference type="ARBA" id="ARBA00022840"/>
    </source>
</evidence>
<dbReference type="InterPro" id="IPR050086">
    <property type="entry name" value="MetN_ABC_transporter-like"/>
</dbReference>
<comment type="caution">
    <text evidence="9">The sequence shown here is derived from an EMBL/GenBank/DDBJ whole genome shotgun (WGS) entry which is preliminary data.</text>
</comment>
<keyword evidence="3" id="KW-0813">Transport</keyword>
<dbReference type="PROSITE" id="PS50893">
    <property type="entry name" value="ABC_TRANSPORTER_2"/>
    <property type="match status" value="1"/>
</dbReference>
<dbReference type="GO" id="GO:0005524">
    <property type="term" value="F:ATP binding"/>
    <property type="evidence" value="ECO:0007669"/>
    <property type="project" value="UniProtKB-KW"/>
</dbReference>
<evidence type="ECO:0000256" key="3">
    <source>
        <dbReference type="ARBA" id="ARBA00022448"/>
    </source>
</evidence>
<protein>
    <submittedName>
        <fullName evidence="9">Amino acid ABC transporter ATP-binding protein</fullName>
    </submittedName>
</protein>
<dbReference type="PANTHER" id="PTHR43166:SF9">
    <property type="entry name" value="GLUTAMATE_ASPARTATE IMPORT ATP-BINDING PROTEIN GLTL"/>
    <property type="match status" value="1"/>
</dbReference>
<gene>
    <name evidence="9" type="ORF">ENO04_05450</name>
</gene>
<dbReference type="SUPFAM" id="SSF52540">
    <property type="entry name" value="P-loop containing nucleoside triphosphate hydrolases"/>
    <property type="match status" value="1"/>
</dbReference>
<evidence type="ECO:0000256" key="5">
    <source>
        <dbReference type="ARBA" id="ARBA00022741"/>
    </source>
</evidence>
<dbReference type="EMBL" id="DSDY01000166">
    <property type="protein sequence ID" value="HDS11038.1"/>
    <property type="molecule type" value="Genomic_DNA"/>
</dbReference>
<organism evidence="9">
    <name type="scientific">Fervidicoccus fontis</name>
    <dbReference type="NCBI Taxonomy" id="683846"/>
    <lineage>
        <taxon>Archaea</taxon>
        <taxon>Thermoproteota</taxon>
        <taxon>Thermoprotei</taxon>
        <taxon>Fervidicoccales</taxon>
        <taxon>Fervidicoccaceae</taxon>
        <taxon>Fervidicoccus</taxon>
    </lineage>
</organism>
<dbReference type="InterPro" id="IPR003439">
    <property type="entry name" value="ABC_transporter-like_ATP-bd"/>
</dbReference>
<dbReference type="AlphaFoldDB" id="A0A7C1E9S1"/>
<dbReference type="PROSITE" id="PS00211">
    <property type="entry name" value="ABC_TRANSPORTER_1"/>
    <property type="match status" value="1"/>
</dbReference>
<evidence type="ECO:0000256" key="7">
    <source>
        <dbReference type="ARBA" id="ARBA00023136"/>
    </source>
</evidence>
<accession>A0A7C1E9S1</accession>
<evidence type="ECO:0000256" key="2">
    <source>
        <dbReference type="ARBA" id="ARBA00005417"/>
    </source>
</evidence>
<keyword evidence="4" id="KW-1003">Cell membrane</keyword>
<comment type="similarity">
    <text evidence="2">Belongs to the ABC transporter superfamily.</text>
</comment>
<reference evidence="9" key="1">
    <citation type="journal article" date="2020" name="mSystems">
        <title>Genome- and Community-Level Interaction Insights into Carbon Utilization and Element Cycling Functions of Hydrothermarchaeota in Hydrothermal Sediment.</title>
        <authorList>
            <person name="Zhou Z."/>
            <person name="Liu Y."/>
            <person name="Xu W."/>
            <person name="Pan J."/>
            <person name="Luo Z.H."/>
            <person name="Li M."/>
        </authorList>
    </citation>
    <scope>NUCLEOTIDE SEQUENCE [LARGE SCALE GENOMIC DNA]</scope>
    <source>
        <strain evidence="9">SpSt-123</strain>
    </source>
</reference>
<evidence type="ECO:0000259" key="8">
    <source>
        <dbReference type="PROSITE" id="PS50893"/>
    </source>
</evidence>
<dbReference type="GO" id="GO:0005886">
    <property type="term" value="C:plasma membrane"/>
    <property type="evidence" value="ECO:0007669"/>
    <property type="project" value="UniProtKB-SubCell"/>
</dbReference>
<feature type="domain" description="ABC transporter" evidence="8">
    <location>
        <begin position="5"/>
        <end position="239"/>
    </location>
</feature>
<keyword evidence="6 9" id="KW-0067">ATP-binding</keyword>